<feature type="region of interest" description="Disordered" evidence="3">
    <location>
        <begin position="171"/>
        <end position="191"/>
    </location>
</feature>
<accession>A0A9D1MI97</accession>
<feature type="transmembrane region" description="Helical" evidence="4">
    <location>
        <begin position="98"/>
        <end position="119"/>
    </location>
</feature>
<evidence type="ECO:0000256" key="2">
    <source>
        <dbReference type="ARBA" id="ARBA00022989"/>
    </source>
</evidence>
<comment type="caution">
    <text evidence="5">The sequence shown here is derived from an EMBL/GenBank/DDBJ whole genome shotgun (WGS) entry which is preliminary data.</text>
</comment>
<evidence type="ECO:0000256" key="3">
    <source>
        <dbReference type="SAM" id="MobiDB-lite"/>
    </source>
</evidence>
<proteinExistence type="predicted"/>
<feature type="transmembrane region" description="Helical" evidence="4">
    <location>
        <begin position="71"/>
        <end position="92"/>
    </location>
</feature>
<evidence type="ECO:0000313" key="6">
    <source>
        <dbReference type="Proteomes" id="UP000824094"/>
    </source>
</evidence>
<evidence type="ECO:0000256" key="1">
    <source>
        <dbReference type="ARBA" id="ARBA00022692"/>
    </source>
</evidence>
<evidence type="ECO:0000256" key="4">
    <source>
        <dbReference type="SAM" id="Phobius"/>
    </source>
</evidence>
<keyword evidence="1 4" id="KW-0812">Transmembrane</keyword>
<organism evidence="5 6">
    <name type="scientific">Candidatus Stercoripulliclostridium merdigallinarum</name>
    <dbReference type="NCBI Taxonomy" id="2840951"/>
    <lineage>
        <taxon>Bacteria</taxon>
        <taxon>Bacillati</taxon>
        <taxon>Bacillota</taxon>
        <taxon>Clostridia</taxon>
        <taxon>Eubacteriales</taxon>
        <taxon>Candidatus Stercoripulliclostridium</taxon>
    </lineage>
</organism>
<gene>
    <name evidence="5" type="ORF">IAB05_04050</name>
</gene>
<dbReference type="Gene3D" id="1.10.1760.20">
    <property type="match status" value="1"/>
</dbReference>
<keyword evidence="2 4" id="KW-1133">Transmembrane helix</keyword>
<dbReference type="Proteomes" id="UP000824094">
    <property type="component" value="Unassembled WGS sequence"/>
</dbReference>
<dbReference type="GO" id="GO:0016020">
    <property type="term" value="C:membrane"/>
    <property type="evidence" value="ECO:0007669"/>
    <property type="project" value="InterPro"/>
</dbReference>
<keyword evidence="4" id="KW-0472">Membrane</keyword>
<dbReference type="PANTHER" id="PTHR37815:SF3">
    <property type="entry name" value="UPF0397 PROTEIN SPR0429"/>
    <property type="match status" value="1"/>
</dbReference>
<dbReference type="AlphaFoldDB" id="A0A9D1MI97"/>
<sequence length="191" mass="20388">MRSKVKIVSLAALFTALIMVATAYVKMPIAVGYVHAGDVFIVLGAFMLPVPVAAGVAALGSMLADLLSGYVMYMPVTFVAKGVMSLIFSLFFYKKFNLLRVVVGTAIGSVVMVAAYFAFESFYYGLPVATANLPAQFIQPAIAVPVGSLISYALSKIGYINNLKTEIALKKPKKNSSDANENAQNSTKKEP</sequence>
<evidence type="ECO:0000313" key="5">
    <source>
        <dbReference type="EMBL" id="HIU60543.1"/>
    </source>
</evidence>
<dbReference type="Pfam" id="PF07155">
    <property type="entry name" value="ECF-ribofla_trS"/>
    <property type="match status" value="1"/>
</dbReference>
<reference evidence="5" key="2">
    <citation type="journal article" date="2021" name="PeerJ">
        <title>Extensive microbial diversity within the chicken gut microbiome revealed by metagenomics and culture.</title>
        <authorList>
            <person name="Gilroy R."/>
            <person name="Ravi A."/>
            <person name="Getino M."/>
            <person name="Pursley I."/>
            <person name="Horton D.L."/>
            <person name="Alikhan N.F."/>
            <person name="Baker D."/>
            <person name="Gharbi K."/>
            <person name="Hall N."/>
            <person name="Watson M."/>
            <person name="Adriaenssens E.M."/>
            <person name="Foster-Nyarko E."/>
            <person name="Jarju S."/>
            <person name="Secka A."/>
            <person name="Antonio M."/>
            <person name="Oren A."/>
            <person name="Chaudhuri R.R."/>
            <person name="La Ragione R."/>
            <person name="Hildebrand F."/>
            <person name="Pallen M.J."/>
        </authorList>
    </citation>
    <scope>NUCLEOTIDE SEQUENCE</scope>
    <source>
        <strain evidence="5">18911</strain>
    </source>
</reference>
<protein>
    <submittedName>
        <fullName evidence="5">ECF transporter S component</fullName>
    </submittedName>
</protein>
<reference evidence="5" key="1">
    <citation type="submission" date="2020-10" db="EMBL/GenBank/DDBJ databases">
        <authorList>
            <person name="Gilroy R."/>
        </authorList>
    </citation>
    <scope>NUCLEOTIDE SEQUENCE</scope>
    <source>
        <strain evidence="5">18911</strain>
    </source>
</reference>
<feature type="compositionally biased region" description="Polar residues" evidence="3">
    <location>
        <begin position="177"/>
        <end position="191"/>
    </location>
</feature>
<dbReference type="InterPro" id="IPR009825">
    <property type="entry name" value="ECF_substrate-spec-like"/>
</dbReference>
<feature type="transmembrane region" description="Helical" evidence="4">
    <location>
        <begin position="39"/>
        <end position="59"/>
    </location>
</feature>
<name>A0A9D1MI97_9FIRM</name>
<dbReference type="PANTHER" id="PTHR37815">
    <property type="entry name" value="UPF0397 PROTEIN BC_2624-RELATED"/>
    <property type="match status" value="1"/>
</dbReference>
<dbReference type="EMBL" id="DVNF01000121">
    <property type="protein sequence ID" value="HIU60543.1"/>
    <property type="molecule type" value="Genomic_DNA"/>
</dbReference>